<gene>
    <name evidence="2" type="ORF">DFR30_2635</name>
</gene>
<dbReference type="AlphaFoldDB" id="A0A4R1HG13"/>
<dbReference type="RefSeq" id="WP_132973889.1">
    <property type="nucleotide sequence ID" value="NZ_SMFX01000001.1"/>
</dbReference>
<feature type="chain" id="PRO_5020723626" evidence="1">
    <location>
        <begin position="35"/>
        <end position="141"/>
    </location>
</feature>
<feature type="signal peptide" evidence="1">
    <location>
        <begin position="1"/>
        <end position="34"/>
    </location>
</feature>
<keyword evidence="1" id="KW-0732">Signal</keyword>
<accession>A0A4R1HG13</accession>
<comment type="caution">
    <text evidence="2">The sequence shown here is derived from an EMBL/GenBank/DDBJ whole genome shotgun (WGS) entry which is preliminary data.</text>
</comment>
<reference evidence="2 3" key="1">
    <citation type="submission" date="2019-03" db="EMBL/GenBank/DDBJ databases">
        <title>Genomic Encyclopedia of Type Strains, Phase IV (KMG-IV): sequencing the most valuable type-strain genomes for metagenomic binning, comparative biology and taxonomic classification.</title>
        <authorList>
            <person name="Goeker M."/>
        </authorList>
    </citation>
    <scope>NUCLEOTIDE SEQUENCE [LARGE SCALE GENOMIC DNA]</scope>
    <source>
        <strain evidence="2 3">DSM 19610</strain>
    </source>
</reference>
<dbReference type="EMBL" id="SMFX01000001">
    <property type="protein sequence ID" value="TCK19325.1"/>
    <property type="molecule type" value="Genomic_DNA"/>
</dbReference>
<organism evidence="2 3">
    <name type="scientific">Thiogranum longum</name>
    <dbReference type="NCBI Taxonomy" id="1537524"/>
    <lineage>
        <taxon>Bacteria</taxon>
        <taxon>Pseudomonadati</taxon>
        <taxon>Pseudomonadota</taxon>
        <taxon>Gammaproteobacteria</taxon>
        <taxon>Chromatiales</taxon>
        <taxon>Ectothiorhodospiraceae</taxon>
        <taxon>Thiogranum</taxon>
    </lineage>
</organism>
<sequence>MNTIKSRRYRKPDLMVVLTCSVALGVVLSSVAQAGEVSEGKGNPTGPLQQIRAEIVSAEWLQSFSNFDLSARLKNWRPKIEVDNGGDGLRIVHPFGGHGPALKFSTSVPGHVKRCLRAGGDTQIGSLNDNPDGYLFLQRRW</sequence>
<proteinExistence type="predicted"/>
<evidence type="ECO:0000313" key="2">
    <source>
        <dbReference type="EMBL" id="TCK19325.1"/>
    </source>
</evidence>
<evidence type="ECO:0000313" key="3">
    <source>
        <dbReference type="Proteomes" id="UP000295707"/>
    </source>
</evidence>
<evidence type="ECO:0000256" key="1">
    <source>
        <dbReference type="SAM" id="SignalP"/>
    </source>
</evidence>
<keyword evidence="3" id="KW-1185">Reference proteome</keyword>
<protein>
    <submittedName>
        <fullName evidence="2">Uncharacterized protein</fullName>
    </submittedName>
</protein>
<name>A0A4R1HG13_9GAMM</name>
<dbReference type="Proteomes" id="UP000295707">
    <property type="component" value="Unassembled WGS sequence"/>
</dbReference>